<feature type="transmembrane region" description="Helical" evidence="2">
    <location>
        <begin position="84"/>
        <end position="106"/>
    </location>
</feature>
<keyword evidence="4" id="KW-1185">Reference proteome</keyword>
<protein>
    <submittedName>
        <fullName evidence="3">DUF6328 family protein</fullName>
    </submittedName>
</protein>
<dbReference type="RefSeq" id="WP_381835561.1">
    <property type="nucleotide sequence ID" value="NZ_JBHTCF010000013.1"/>
</dbReference>
<feature type="transmembrane region" description="Helical" evidence="2">
    <location>
        <begin position="126"/>
        <end position="146"/>
    </location>
</feature>
<accession>A0ABW2JQS3</accession>
<dbReference type="Pfam" id="PF19853">
    <property type="entry name" value="DUF6328"/>
    <property type="match status" value="1"/>
</dbReference>
<gene>
    <name evidence="3" type="ORF">ACFQVC_27665</name>
</gene>
<reference evidence="4" key="1">
    <citation type="journal article" date="2019" name="Int. J. Syst. Evol. Microbiol.">
        <title>The Global Catalogue of Microorganisms (GCM) 10K type strain sequencing project: providing services to taxonomists for standard genome sequencing and annotation.</title>
        <authorList>
            <consortium name="The Broad Institute Genomics Platform"/>
            <consortium name="The Broad Institute Genome Sequencing Center for Infectious Disease"/>
            <person name="Wu L."/>
            <person name="Ma J."/>
        </authorList>
    </citation>
    <scope>NUCLEOTIDE SEQUENCE [LARGE SCALE GENOMIC DNA]</scope>
    <source>
        <strain evidence="4">SYNS20</strain>
    </source>
</reference>
<comment type="caution">
    <text evidence="3">The sequence shown here is derived from an EMBL/GenBank/DDBJ whole genome shotgun (WGS) entry which is preliminary data.</text>
</comment>
<evidence type="ECO:0000256" key="2">
    <source>
        <dbReference type="SAM" id="Phobius"/>
    </source>
</evidence>
<feature type="compositionally biased region" description="Basic and acidic residues" evidence="1">
    <location>
        <begin position="1"/>
        <end position="10"/>
    </location>
</feature>
<organism evidence="3 4">
    <name type="scientific">Streptomyces monticola</name>
    <dbReference type="NCBI Taxonomy" id="2666263"/>
    <lineage>
        <taxon>Bacteria</taxon>
        <taxon>Bacillati</taxon>
        <taxon>Actinomycetota</taxon>
        <taxon>Actinomycetes</taxon>
        <taxon>Kitasatosporales</taxon>
        <taxon>Streptomycetaceae</taxon>
        <taxon>Streptomyces</taxon>
    </lineage>
</organism>
<dbReference type="EMBL" id="JBHTCF010000013">
    <property type="protein sequence ID" value="MFC7307994.1"/>
    <property type="molecule type" value="Genomic_DNA"/>
</dbReference>
<keyword evidence="2" id="KW-0812">Transmembrane</keyword>
<evidence type="ECO:0000313" key="4">
    <source>
        <dbReference type="Proteomes" id="UP001596523"/>
    </source>
</evidence>
<feature type="region of interest" description="Disordered" evidence="1">
    <location>
        <begin position="1"/>
        <end position="36"/>
    </location>
</feature>
<name>A0ABW2JQS3_9ACTN</name>
<sequence length="185" mass="19772">MGENHPHPADGETPTDPTDRADRTGKSTQRIERNETSLERADRNFAELLQELRVTQTGVQILFAFLLTLAFTPRFPSLDLVQRTTYVSTLLLAVAAAALFTAPAALHRALFQRRAKPQIVMASSRLAAAGMAVLVLALTGSVLLVVDVAAGRTAGIIAAAGTFVICVGLWGVLPRLIRIDNGDDG</sequence>
<dbReference type="InterPro" id="IPR046291">
    <property type="entry name" value="DUF6328"/>
</dbReference>
<feature type="transmembrane region" description="Helical" evidence="2">
    <location>
        <begin position="152"/>
        <end position="173"/>
    </location>
</feature>
<proteinExistence type="predicted"/>
<keyword evidence="2" id="KW-1133">Transmembrane helix</keyword>
<evidence type="ECO:0000313" key="3">
    <source>
        <dbReference type="EMBL" id="MFC7307994.1"/>
    </source>
</evidence>
<dbReference type="Proteomes" id="UP001596523">
    <property type="component" value="Unassembled WGS sequence"/>
</dbReference>
<evidence type="ECO:0000256" key="1">
    <source>
        <dbReference type="SAM" id="MobiDB-lite"/>
    </source>
</evidence>
<keyword evidence="2" id="KW-0472">Membrane</keyword>
<feature type="transmembrane region" description="Helical" evidence="2">
    <location>
        <begin position="52"/>
        <end position="72"/>
    </location>
</feature>
<feature type="compositionally biased region" description="Basic and acidic residues" evidence="1">
    <location>
        <begin position="17"/>
        <end position="36"/>
    </location>
</feature>